<dbReference type="EC" id="2.4.99.28" evidence="11"/>
<evidence type="ECO:0000256" key="8">
    <source>
        <dbReference type="ARBA" id="ARBA00022989"/>
    </source>
</evidence>
<comment type="catalytic activity">
    <reaction evidence="11">
        <text>[GlcNAc-(1-&gt;4)-Mur2Ac(oyl-L-Ala-gamma-D-Glu-L-Lys-D-Ala-D-Ala)](n)-di-trans,octa-cis-undecaprenyl diphosphate + beta-D-GlcNAc-(1-&gt;4)-Mur2Ac(oyl-L-Ala-gamma-D-Glu-L-Lys-D-Ala-D-Ala)-di-trans,octa-cis-undecaprenyl diphosphate = [GlcNAc-(1-&gt;4)-Mur2Ac(oyl-L-Ala-gamma-D-Glu-L-Lys-D-Ala-D-Ala)](n+1)-di-trans,octa-cis-undecaprenyl diphosphate + di-trans,octa-cis-undecaprenyl diphosphate + H(+)</text>
        <dbReference type="Rhea" id="RHEA:23708"/>
        <dbReference type="Rhea" id="RHEA-COMP:9602"/>
        <dbReference type="Rhea" id="RHEA-COMP:9603"/>
        <dbReference type="ChEBI" id="CHEBI:15378"/>
        <dbReference type="ChEBI" id="CHEBI:58405"/>
        <dbReference type="ChEBI" id="CHEBI:60033"/>
        <dbReference type="ChEBI" id="CHEBI:78435"/>
        <dbReference type="EC" id="2.4.99.28"/>
    </reaction>
</comment>
<dbReference type="GO" id="GO:0071555">
    <property type="term" value="P:cell wall organization"/>
    <property type="evidence" value="ECO:0007669"/>
    <property type="project" value="UniProtKB-KW"/>
</dbReference>
<dbReference type="GO" id="GO:0008955">
    <property type="term" value="F:peptidoglycan glycosyltransferase activity"/>
    <property type="evidence" value="ECO:0007669"/>
    <property type="project" value="UniProtKB-UniRule"/>
</dbReference>
<keyword evidence="1 11" id="KW-1003">Cell membrane</keyword>
<dbReference type="InterPro" id="IPR011812">
    <property type="entry name" value="Pep_trsgly"/>
</dbReference>
<reference evidence="13" key="3">
    <citation type="submission" date="2023-06" db="EMBL/GenBank/DDBJ databases">
        <authorList>
            <person name="Sun Q."/>
            <person name="Zhou Y."/>
        </authorList>
    </citation>
    <scope>NUCLEOTIDE SEQUENCE</scope>
    <source>
        <strain evidence="13">CGMCC 1.10859</strain>
    </source>
</reference>
<keyword evidence="3 11" id="KW-0328">Glycosyltransferase</keyword>
<proteinExistence type="inferred from homology"/>
<dbReference type="GO" id="GO:0016763">
    <property type="term" value="F:pentosyltransferase activity"/>
    <property type="evidence" value="ECO:0007669"/>
    <property type="project" value="InterPro"/>
</dbReference>
<dbReference type="PANTHER" id="PTHR30400:SF0">
    <property type="entry name" value="BIOSYNTHETIC PEPTIDOGLYCAN TRANSGLYCOSYLASE"/>
    <property type="match status" value="1"/>
</dbReference>
<dbReference type="GO" id="GO:0005886">
    <property type="term" value="C:plasma membrane"/>
    <property type="evidence" value="ECO:0007669"/>
    <property type="project" value="UniProtKB-SubCell"/>
</dbReference>
<evidence type="ECO:0000256" key="3">
    <source>
        <dbReference type="ARBA" id="ARBA00022676"/>
    </source>
</evidence>
<dbReference type="InterPro" id="IPR001264">
    <property type="entry name" value="Glyco_trans_51"/>
</dbReference>
<dbReference type="Proteomes" id="UP000634647">
    <property type="component" value="Unassembled WGS sequence"/>
</dbReference>
<keyword evidence="15" id="KW-1185">Reference proteome</keyword>
<evidence type="ECO:0000313" key="15">
    <source>
        <dbReference type="Proteomes" id="UP000199541"/>
    </source>
</evidence>
<dbReference type="GO" id="GO:0008360">
    <property type="term" value="P:regulation of cell shape"/>
    <property type="evidence" value="ECO:0007669"/>
    <property type="project" value="UniProtKB-KW"/>
</dbReference>
<keyword evidence="6 11" id="KW-0133">Cell shape</keyword>
<keyword evidence="7 11" id="KW-0573">Peptidoglycan synthesis</keyword>
<comment type="caution">
    <text evidence="13">The sequence shown here is derived from an EMBL/GenBank/DDBJ whole genome shotgun (WGS) entry which is preliminary data.</text>
</comment>
<comment type="pathway">
    <text evidence="11">Cell wall biogenesis; peptidoglycan biosynthesis.</text>
</comment>
<dbReference type="SUPFAM" id="SSF53955">
    <property type="entry name" value="Lysozyme-like"/>
    <property type="match status" value="1"/>
</dbReference>
<dbReference type="GO" id="GO:0009274">
    <property type="term" value="C:peptidoglycan-based cell wall"/>
    <property type="evidence" value="ECO:0007669"/>
    <property type="project" value="InterPro"/>
</dbReference>
<feature type="domain" description="Glycosyl transferase family 51" evidence="12">
    <location>
        <begin position="57"/>
        <end position="214"/>
    </location>
</feature>
<keyword evidence="2 11" id="KW-0997">Cell inner membrane</keyword>
<evidence type="ECO:0000256" key="7">
    <source>
        <dbReference type="ARBA" id="ARBA00022984"/>
    </source>
</evidence>
<dbReference type="Pfam" id="PF00912">
    <property type="entry name" value="Transgly"/>
    <property type="match status" value="1"/>
</dbReference>
<evidence type="ECO:0000256" key="2">
    <source>
        <dbReference type="ARBA" id="ARBA00022519"/>
    </source>
</evidence>
<dbReference type="EMBL" id="FNOB01000004">
    <property type="protein sequence ID" value="SDW47948.1"/>
    <property type="molecule type" value="Genomic_DNA"/>
</dbReference>
<evidence type="ECO:0000256" key="5">
    <source>
        <dbReference type="ARBA" id="ARBA00022692"/>
    </source>
</evidence>
<dbReference type="GO" id="GO:0009252">
    <property type="term" value="P:peptidoglycan biosynthetic process"/>
    <property type="evidence" value="ECO:0007669"/>
    <property type="project" value="UniProtKB-UniRule"/>
</dbReference>
<keyword evidence="9 11" id="KW-0472">Membrane</keyword>
<evidence type="ECO:0000313" key="13">
    <source>
        <dbReference type="EMBL" id="GHD98406.1"/>
    </source>
</evidence>
<dbReference type="EMBL" id="BNAB01000001">
    <property type="protein sequence ID" value="GHD98406.1"/>
    <property type="molecule type" value="Genomic_DNA"/>
</dbReference>
<evidence type="ECO:0000256" key="11">
    <source>
        <dbReference type="HAMAP-Rule" id="MF_00766"/>
    </source>
</evidence>
<dbReference type="Gene3D" id="1.10.3810.10">
    <property type="entry name" value="Biosynthetic peptidoglycan transglycosylase-like"/>
    <property type="match status" value="1"/>
</dbReference>
<dbReference type="InterPro" id="IPR036950">
    <property type="entry name" value="PBP_transglycosylase"/>
</dbReference>
<keyword evidence="4 11" id="KW-0808">Transferase</keyword>
<dbReference type="NCBIfam" id="TIGR02070">
    <property type="entry name" value="mono_pep_trsgly"/>
    <property type="match status" value="1"/>
</dbReference>
<protein>
    <recommendedName>
        <fullName evidence="11">Biosynthetic peptidoglycan transglycosylase</fullName>
        <ecNumber evidence="11">2.4.99.28</ecNumber>
    </recommendedName>
    <alternativeName>
        <fullName evidence="11">Glycan polymerase</fullName>
    </alternativeName>
    <alternativeName>
        <fullName evidence="11">Peptidoglycan glycosyltransferase MtgA</fullName>
        <shortName evidence="11">PGT</shortName>
    </alternativeName>
</protein>
<organism evidence="13 16">
    <name type="scientific">Allgaiera indica</name>
    <dbReference type="NCBI Taxonomy" id="765699"/>
    <lineage>
        <taxon>Bacteria</taxon>
        <taxon>Pseudomonadati</taxon>
        <taxon>Pseudomonadota</taxon>
        <taxon>Alphaproteobacteria</taxon>
        <taxon>Rhodobacterales</taxon>
        <taxon>Paracoccaceae</taxon>
        <taxon>Allgaiera</taxon>
    </lineage>
</organism>
<accession>A0AAN4ZY22</accession>
<keyword evidence="5 11" id="KW-0812">Transmembrane</keyword>
<evidence type="ECO:0000256" key="9">
    <source>
        <dbReference type="ARBA" id="ARBA00023136"/>
    </source>
</evidence>
<evidence type="ECO:0000256" key="1">
    <source>
        <dbReference type="ARBA" id="ARBA00022475"/>
    </source>
</evidence>
<dbReference type="Proteomes" id="UP000199541">
    <property type="component" value="Unassembled WGS sequence"/>
</dbReference>
<comment type="similarity">
    <text evidence="11">Belongs to the glycosyltransferase 51 family.</text>
</comment>
<reference evidence="14 15" key="2">
    <citation type="submission" date="2016-10" db="EMBL/GenBank/DDBJ databases">
        <authorList>
            <person name="Varghese N."/>
            <person name="Submissions S."/>
        </authorList>
    </citation>
    <scope>NUCLEOTIDE SEQUENCE [LARGE SCALE GENOMIC DNA]</scope>
    <source>
        <strain evidence="14 15">DSM 24802</strain>
    </source>
</reference>
<gene>
    <name evidence="11" type="primary">mtgA</name>
    <name evidence="13" type="ORF">GCM10008024_01790</name>
    <name evidence="14" type="ORF">SAMN05444006_10435</name>
</gene>
<evidence type="ECO:0000259" key="12">
    <source>
        <dbReference type="Pfam" id="PF00912"/>
    </source>
</evidence>
<evidence type="ECO:0000256" key="6">
    <source>
        <dbReference type="ARBA" id="ARBA00022960"/>
    </source>
</evidence>
<reference evidence="13" key="1">
    <citation type="journal article" date="2014" name="Int. J. Syst. Evol. Microbiol.">
        <title>Complete genome sequence of Corynebacterium casei LMG S-19264T (=DSM 44701T), isolated from a smear-ripened cheese.</title>
        <authorList>
            <consortium name="US DOE Joint Genome Institute (JGI-PGF)"/>
            <person name="Walter F."/>
            <person name="Albersmeier A."/>
            <person name="Kalinowski J."/>
            <person name="Ruckert C."/>
        </authorList>
    </citation>
    <scope>NUCLEOTIDE SEQUENCE</scope>
    <source>
        <strain evidence="13">CGMCC 1.10859</strain>
    </source>
</reference>
<evidence type="ECO:0000313" key="14">
    <source>
        <dbReference type="EMBL" id="SDW47948.1"/>
    </source>
</evidence>
<sequence length="232" mass="25834">MAKTKSSARRKKRGRGGNGWRIALAVIVPVVLIVALGRFFNPPTDFYMASETRRLGAVTHRWTPLRDISPVMARSVVAAEDANFCLHWGFDLSAIRAAIKDGAKRGASTIDQQVVRNVFLWQGRNWPRKALEALLTPVLELTWSKRRILEVYLNMAEFGDGTFGVTAAAARYFQVEPNKITPEQAALLASVLPDPKHRDPAKPTRWMRQRAAEIRSGAATIEADGRAACFEH</sequence>
<dbReference type="RefSeq" id="WP_035842505.1">
    <property type="nucleotide sequence ID" value="NZ_BNAB01000001.1"/>
</dbReference>
<feature type="transmembrane region" description="Helical" evidence="11">
    <location>
        <begin position="20"/>
        <end position="40"/>
    </location>
</feature>
<evidence type="ECO:0000256" key="10">
    <source>
        <dbReference type="ARBA" id="ARBA00023316"/>
    </source>
</evidence>
<dbReference type="PANTHER" id="PTHR30400">
    <property type="entry name" value="MONOFUNCTIONAL BIOSYNTHETIC PEPTIDOGLYCAN TRANSGLYCOSYLASE"/>
    <property type="match status" value="1"/>
</dbReference>
<comment type="subcellular location">
    <subcellularLocation>
        <location evidence="11">Cell inner membrane</location>
        <topology evidence="11">Single-pass membrane protein</topology>
    </subcellularLocation>
</comment>
<name>A0AAN4ZY22_9RHOB</name>
<dbReference type="HAMAP" id="MF_00766">
    <property type="entry name" value="PGT_MtgA"/>
    <property type="match status" value="1"/>
</dbReference>
<keyword evidence="8 11" id="KW-1133">Transmembrane helix</keyword>
<evidence type="ECO:0000313" key="16">
    <source>
        <dbReference type="Proteomes" id="UP000634647"/>
    </source>
</evidence>
<keyword evidence="10 11" id="KW-0961">Cell wall biogenesis/degradation</keyword>
<dbReference type="AlphaFoldDB" id="A0AAN4ZY22"/>
<dbReference type="InterPro" id="IPR023346">
    <property type="entry name" value="Lysozyme-like_dom_sf"/>
</dbReference>
<comment type="function">
    <text evidence="11">Peptidoglycan polymerase that catalyzes glycan chain elongation from lipid-linked precursors.</text>
</comment>
<evidence type="ECO:0000256" key="4">
    <source>
        <dbReference type="ARBA" id="ARBA00022679"/>
    </source>
</evidence>